<keyword evidence="9" id="KW-0915">Sodium</keyword>
<evidence type="ECO:0000256" key="6">
    <source>
        <dbReference type="ARBA" id="ARBA00022605"/>
    </source>
</evidence>
<evidence type="ECO:0000256" key="8">
    <source>
        <dbReference type="ARBA" id="ARBA00023002"/>
    </source>
</evidence>
<dbReference type="InterPro" id="IPR005106">
    <property type="entry name" value="Asp/hSer_DH_NAD-bd"/>
</dbReference>
<evidence type="ECO:0000256" key="1">
    <source>
        <dbReference type="ARBA" id="ARBA00005056"/>
    </source>
</evidence>
<feature type="active site" description="Proton donor" evidence="12">
    <location>
        <position position="204"/>
    </location>
</feature>
<dbReference type="InterPro" id="IPR019811">
    <property type="entry name" value="HDH_CS"/>
</dbReference>
<dbReference type="STRING" id="709323.GCA_001047135_00481"/>
<feature type="domain" description="Aspartate/homoserine dehydrogenase NAD-binding" evidence="17">
    <location>
        <begin position="9"/>
        <end position="128"/>
    </location>
</feature>
<reference evidence="18" key="1">
    <citation type="journal article" date="2015" name="BMC Genomics">
        <title>Comparative genomics of Fructobacillus spp. and Leuconostoc spp. reveals niche-specific evolution of Fructobacillus spp.</title>
        <authorList>
            <person name="Endo A."/>
            <person name="Tanizawa Y."/>
            <person name="Tanaka N."/>
            <person name="Maeno S."/>
            <person name="Kumar H."/>
            <person name="Shiwa Y."/>
            <person name="Okada S."/>
            <person name="Yoshikawa H."/>
            <person name="Dicks L."/>
            <person name="Nakagawa J."/>
            <person name="Arita M."/>
        </authorList>
    </citation>
    <scope>NUCLEOTIDE SEQUENCE [LARGE SCALE GENOMIC DNA]</scope>
    <source>
        <strain evidence="18">F214-1</strain>
    </source>
</reference>
<protein>
    <recommendedName>
        <fullName evidence="5 14">Homoserine dehydrogenase</fullName>
        <ecNumber evidence="4 14">1.1.1.3</ecNumber>
    </recommendedName>
</protein>
<sequence>MEVKIGLFGLGTVGMGLLTILEEQKEKISENTGLDLTVKTAMVSSLTKDRPGLSSTIQLTTDPKDILDDPEIDLVVEVAGGTGSAKNWIKSALASKKPVITANKDLIATAGEELLDLANKAQVPLLYEAAVAGGIPIIGTLREYFRTDTIRSLAGIVNGTTNYMLTQMADNDLSYEKALKQAQDLGFAEADPTNDVAGYDAAYKAIILARLVFGLEAGLKDIQITGIQKITDEDIAAVKTLGGQLKLLFRIDQISADSVAVIAAPQVVLPQSPLSQVHNENNAIAVNSDNLGQTLFYGPGAGARPTAQAVLADILAAATAPKDAKQPLPEREMTLAGERAQAYCWILNTTGANNVSQDTKDELRSLIVRQASHENNRLGSQLVLYTKEMSKDQHDALLDALTTNRTLAKEFVIYPC</sequence>
<dbReference type="PROSITE" id="PS01042">
    <property type="entry name" value="HOMOSER_DHGENASE"/>
    <property type="match status" value="1"/>
</dbReference>
<feature type="domain" description="Homoserine dehydrogenase catalytic" evidence="16">
    <location>
        <begin position="136"/>
        <end position="315"/>
    </location>
</feature>
<evidence type="ECO:0000259" key="17">
    <source>
        <dbReference type="Pfam" id="PF03447"/>
    </source>
</evidence>
<evidence type="ECO:0000256" key="5">
    <source>
        <dbReference type="ARBA" id="ARBA00013376"/>
    </source>
</evidence>
<dbReference type="Proteomes" id="UP000064514">
    <property type="component" value="Unassembled WGS sequence"/>
</dbReference>
<keyword evidence="13 14" id="KW-0521">NADP</keyword>
<dbReference type="RefSeq" id="WP_059393411.1">
    <property type="nucleotide sequence ID" value="NZ_DF968079.1"/>
</dbReference>
<keyword evidence="6 14" id="KW-0028">Amino-acid biosynthesis</keyword>
<organism evidence="18">
    <name type="scientific">Fructobacillus tropaeoli</name>
    <dbReference type="NCBI Taxonomy" id="709323"/>
    <lineage>
        <taxon>Bacteria</taxon>
        <taxon>Bacillati</taxon>
        <taxon>Bacillota</taxon>
        <taxon>Bacilli</taxon>
        <taxon>Lactobacillales</taxon>
        <taxon>Lactobacillaceae</taxon>
        <taxon>Fructobacillus</taxon>
    </lineage>
</organism>
<evidence type="ECO:0000313" key="18">
    <source>
        <dbReference type="EMBL" id="GAP03937.1"/>
    </source>
</evidence>
<comment type="pathway">
    <text evidence="2 14">Amino-acid biosynthesis; L-methionine biosynthesis via de novo pathway; L-homoserine from L-aspartate: step 3/3.</text>
</comment>
<dbReference type="GO" id="GO:0009086">
    <property type="term" value="P:methionine biosynthetic process"/>
    <property type="evidence" value="ECO:0007669"/>
    <property type="project" value="UniProtKB-KW"/>
</dbReference>
<comment type="similarity">
    <text evidence="3 15">Belongs to the homoserine dehydrogenase family.</text>
</comment>
<comment type="catalytic activity">
    <reaction evidence="11">
        <text>L-homoserine + NADP(+) = L-aspartate 4-semialdehyde + NADPH + H(+)</text>
        <dbReference type="Rhea" id="RHEA:15761"/>
        <dbReference type="ChEBI" id="CHEBI:15378"/>
        <dbReference type="ChEBI" id="CHEBI:57476"/>
        <dbReference type="ChEBI" id="CHEBI:57783"/>
        <dbReference type="ChEBI" id="CHEBI:58349"/>
        <dbReference type="ChEBI" id="CHEBI:537519"/>
        <dbReference type="EC" id="1.1.1.3"/>
    </reaction>
    <physiologicalReaction direction="right-to-left" evidence="11">
        <dbReference type="Rhea" id="RHEA:15763"/>
    </physiologicalReaction>
</comment>
<keyword evidence="10 14" id="KW-0486">Methionine biosynthesis</keyword>
<dbReference type="SUPFAM" id="SSF51735">
    <property type="entry name" value="NAD(P)-binding Rossmann-fold domains"/>
    <property type="match status" value="1"/>
</dbReference>
<dbReference type="Gene3D" id="3.40.50.720">
    <property type="entry name" value="NAD(P)-binding Rossmann-like Domain"/>
    <property type="match status" value="1"/>
</dbReference>
<dbReference type="UniPathway" id="UPA00051">
    <property type="reaction ID" value="UER00465"/>
</dbReference>
<keyword evidence="7 14" id="KW-0791">Threonine biosynthesis</keyword>
<gene>
    <name evidence="18" type="ORF">FTRO_0021040</name>
</gene>
<evidence type="ECO:0000256" key="14">
    <source>
        <dbReference type="RuleBase" id="RU000579"/>
    </source>
</evidence>
<dbReference type="PIRSF" id="PIRSF000098">
    <property type="entry name" value="Homoser_dehydrog"/>
    <property type="match status" value="1"/>
</dbReference>
<evidence type="ECO:0000256" key="13">
    <source>
        <dbReference type="PIRSR" id="PIRSR000098-2"/>
    </source>
</evidence>
<dbReference type="SUPFAM" id="SSF55347">
    <property type="entry name" value="Glyceraldehyde-3-phosphate dehydrogenase-like, C-terminal domain"/>
    <property type="match status" value="1"/>
</dbReference>
<dbReference type="Gene3D" id="3.30.70.260">
    <property type="match status" value="1"/>
</dbReference>
<evidence type="ECO:0000259" key="16">
    <source>
        <dbReference type="Pfam" id="PF00742"/>
    </source>
</evidence>
<dbReference type="AlphaFoldDB" id="A0A3F3H1L4"/>
<proteinExistence type="inferred from homology"/>
<evidence type="ECO:0000256" key="3">
    <source>
        <dbReference type="ARBA" id="ARBA00006753"/>
    </source>
</evidence>
<evidence type="ECO:0000256" key="2">
    <source>
        <dbReference type="ARBA" id="ARBA00005062"/>
    </source>
</evidence>
<evidence type="ECO:0000256" key="7">
    <source>
        <dbReference type="ARBA" id="ARBA00022697"/>
    </source>
</evidence>
<accession>A0A3F3H1L4</accession>
<evidence type="ECO:0000256" key="4">
    <source>
        <dbReference type="ARBA" id="ARBA00013213"/>
    </source>
</evidence>
<evidence type="ECO:0000256" key="12">
    <source>
        <dbReference type="PIRSR" id="PIRSR000098-1"/>
    </source>
</evidence>
<dbReference type="GO" id="GO:0050661">
    <property type="term" value="F:NADP binding"/>
    <property type="evidence" value="ECO:0007669"/>
    <property type="project" value="InterPro"/>
</dbReference>
<evidence type="ECO:0000256" key="9">
    <source>
        <dbReference type="ARBA" id="ARBA00023053"/>
    </source>
</evidence>
<dbReference type="FunFam" id="3.30.360.10:FF:000005">
    <property type="entry name" value="Homoserine dehydrogenase"/>
    <property type="match status" value="1"/>
</dbReference>
<dbReference type="NCBIfam" id="NF004976">
    <property type="entry name" value="PRK06349.1"/>
    <property type="match status" value="1"/>
</dbReference>
<dbReference type="InterPro" id="IPR016204">
    <property type="entry name" value="HDH"/>
</dbReference>
<evidence type="ECO:0000256" key="10">
    <source>
        <dbReference type="ARBA" id="ARBA00023167"/>
    </source>
</evidence>
<dbReference type="Pfam" id="PF00742">
    <property type="entry name" value="Homoserine_dh"/>
    <property type="match status" value="1"/>
</dbReference>
<dbReference type="EMBL" id="DF968079">
    <property type="protein sequence ID" value="GAP03937.1"/>
    <property type="molecule type" value="Genomic_DNA"/>
</dbReference>
<feature type="binding site" evidence="13">
    <location>
        <position position="189"/>
    </location>
    <ligand>
        <name>L-homoserine</name>
        <dbReference type="ChEBI" id="CHEBI:57476"/>
    </ligand>
</feature>
<dbReference type="GO" id="GO:0009088">
    <property type="term" value="P:threonine biosynthetic process"/>
    <property type="evidence" value="ECO:0007669"/>
    <property type="project" value="UniProtKB-UniPathway"/>
</dbReference>
<dbReference type="InterPro" id="IPR001342">
    <property type="entry name" value="HDH_cat"/>
</dbReference>
<dbReference type="PANTHER" id="PTHR43331:SF1">
    <property type="entry name" value="HOMOSERINE DEHYDROGENASE"/>
    <property type="match status" value="1"/>
</dbReference>
<dbReference type="GO" id="GO:0004412">
    <property type="term" value="F:homoserine dehydrogenase activity"/>
    <property type="evidence" value="ECO:0007669"/>
    <property type="project" value="UniProtKB-EC"/>
</dbReference>
<comment type="pathway">
    <text evidence="1 14">Amino-acid biosynthesis; L-threonine biosynthesis; L-threonine from L-aspartate: step 3/5.</text>
</comment>
<dbReference type="Pfam" id="PF03447">
    <property type="entry name" value="NAD_binding_3"/>
    <property type="match status" value="1"/>
</dbReference>
<dbReference type="PANTHER" id="PTHR43331">
    <property type="entry name" value="HOMOSERINE DEHYDROGENASE"/>
    <property type="match status" value="1"/>
</dbReference>
<feature type="binding site" evidence="13">
    <location>
        <position position="104"/>
    </location>
    <ligand>
        <name>NADPH</name>
        <dbReference type="ChEBI" id="CHEBI:57783"/>
    </ligand>
</feature>
<dbReference type="UniPathway" id="UPA00050">
    <property type="reaction ID" value="UER00063"/>
</dbReference>
<dbReference type="Gene3D" id="3.30.360.10">
    <property type="entry name" value="Dihydrodipicolinate Reductase, domain 2"/>
    <property type="match status" value="1"/>
</dbReference>
<evidence type="ECO:0000256" key="15">
    <source>
        <dbReference type="RuleBase" id="RU004171"/>
    </source>
</evidence>
<dbReference type="InterPro" id="IPR036291">
    <property type="entry name" value="NAD(P)-bd_dom_sf"/>
</dbReference>
<dbReference type="EC" id="1.1.1.3" evidence="4 14"/>
<name>A0A3F3H1L4_9LACO</name>
<keyword evidence="8 14" id="KW-0560">Oxidoreductase</keyword>
<evidence type="ECO:0000256" key="11">
    <source>
        <dbReference type="ARBA" id="ARBA00048841"/>
    </source>
</evidence>